<gene>
    <name evidence="2" type="ORF">SAMN05428998_14820</name>
</gene>
<dbReference type="InterPro" id="IPR013324">
    <property type="entry name" value="RNA_pol_sigma_r3/r4-like"/>
</dbReference>
<evidence type="ECO:0000259" key="1">
    <source>
        <dbReference type="PROSITE" id="PS00622"/>
    </source>
</evidence>
<dbReference type="PROSITE" id="PS00622">
    <property type="entry name" value="HTH_LUXR_1"/>
    <property type="match status" value="1"/>
</dbReference>
<accession>A0A1Y6CX65</accession>
<dbReference type="Proteomes" id="UP000192917">
    <property type="component" value="Unassembled WGS sequence"/>
</dbReference>
<dbReference type="Gene3D" id="1.10.10.10">
    <property type="entry name" value="Winged helix-like DNA-binding domain superfamily/Winged helix DNA-binding domain"/>
    <property type="match status" value="1"/>
</dbReference>
<dbReference type="RefSeq" id="WP_085127014.1">
    <property type="nucleotide sequence ID" value="NZ_FWZX01000048.1"/>
</dbReference>
<sequence length="121" mass="13301">MGAAKETLGYPSRTDAVLALRRQGLTTREIAQRIGVEPSTVSALEHSATRRRVADDQRAERQGRAVLMPVELWPRLEREAARRHLSPNTLARRIVQVVIEDDLVGAVADDGEGNPGGPEDR</sequence>
<dbReference type="SUPFAM" id="SSF88659">
    <property type="entry name" value="Sigma3 and sigma4 domains of RNA polymerase sigma factors"/>
    <property type="match status" value="1"/>
</dbReference>
<keyword evidence="3" id="KW-1185">Reference proteome</keyword>
<feature type="domain" description="HTH luxR-type" evidence="1">
    <location>
        <begin position="24"/>
        <end position="51"/>
    </location>
</feature>
<dbReference type="InterPro" id="IPR000792">
    <property type="entry name" value="Tscrpt_reg_LuxR_C"/>
</dbReference>
<evidence type="ECO:0000313" key="2">
    <source>
        <dbReference type="EMBL" id="SMF82924.1"/>
    </source>
</evidence>
<dbReference type="AlphaFoldDB" id="A0A1Y6CX65"/>
<organism evidence="2 3">
    <name type="scientific">Tistlia consotensis USBA 355</name>
    <dbReference type="NCBI Taxonomy" id="560819"/>
    <lineage>
        <taxon>Bacteria</taxon>
        <taxon>Pseudomonadati</taxon>
        <taxon>Pseudomonadota</taxon>
        <taxon>Alphaproteobacteria</taxon>
        <taxon>Rhodospirillales</taxon>
        <taxon>Rhodovibrionaceae</taxon>
        <taxon>Tistlia</taxon>
    </lineage>
</organism>
<dbReference type="GO" id="GO:0006355">
    <property type="term" value="P:regulation of DNA-templated transcription"/>
    <property type="evidence" value="ECO:0007669"/>
    <property type="project" value="InterPro"/>
</dbReference>
<protein>
    <recommendedName>
        <fullName evidence="1">HTH luxR-type domain-containing protein</fullName>
    </recommendedName>
</protein>
<dbReference type="EMBL" id="FWZX01000048">
    <property type="protein sequence ID" value="SMF82924.1"/>
    <property type="molecule type" value="Genomic_DNA"/>
</dbReference>
<dbReference type="STRING" id="560819.SAMN05428998_14820"/>
<reference evidence="2 3" key="1">
    <citation type="submission" date="2017-04" db="EMBL/GenBank/DDBJ databases">
        <authorList>
            <person name="Afonso C.L."/>
            <person name="Miller P.J."/>
            <person name="Scott M.A."/>
            <person name="Spackman E."/>
            <person name="Goraichik I."/>
            <person name="Dimitrov K.M."/>
            <person name="Suarez D.L."/>
            <person name="Swayne D.E."/>
        </authorList>
    </citation>
    <scope>NUCLEOTIDE SEQUENCE [LARGE SCALE GENOMIC DNA]</scope>
    <source>
        <strain evidence="2 3">USBA 355</strain>
    </source>
</reference>
<dbReference type="InterPro" id="IPR036388">
    <property type="entry name" value="WH-like_DNA-bd_sf"/>
</dbReference>
<evidence type="ECO:0000313" key="3">
    <source>
        <dbReference type="Proteomes" id="UP000192917"/>
    </source>
</evidence>
<proteinExistence type="predicted"/>
<name>A0A1Y6CX65_9PROT</name>